<dbReference type="Gene3D" id="1.10.287.130">
    <property type="match status" value="1"/>
</dbReference>
<comment type="catalytic activity">
    <reaction evidence="1">
        <text>ATP + protein L-histidine = ADP + protein N-phospho-L-histidine.</text>
        <dbReference type="EC" id="2.7.13.3"/>
    </reaction>
</comment>
<dbReference type="Pfam" id="PF02518">
    <property type="entry name" value="HATPase_c"/>
    <property type="match status" value="1"/>
</dbReference>
<feature type="transmembrane region" description="Helical" evidence="4">
    <location>
        <begin position="847"/>
        <end position="865"/>
    </location>
</feature>
<dbReference type="Gene3D" id="2.60.40.10">
    <property type="entry name" value="Immunoglobulins"/>
    <property type="match status" value="1"/>
</dbReference>
<evidence type="ECO:0000256" key="1">
    <source>
        <dbReference type="ARBA" id="ARBA00000085"/>
    </source>
</evidence>
<dbReference type="InterPro" id="IPR011123">
    <property type="entry name" value="Y_Y_Y"/>
</dbReference>
<dbReference type="InterPro" id="IPR015943">
    <property type="entry name" value="WD40/YVTN_repeat-like_dom_sf"/>
</dbReference>
<accession>A0A7G7GBB7</accession>
<dbReference type="SMART" id="SM00388">
    <property type="entry name" value="HisKA"/>
    <property type="match status" value="1"/>
</dbReference>
<dbReference type="InterPro" id="IPR003594">
    <property type="entry name" value="HATPase_dom"/>
</dbReference>
<dbReference type="Proteomes" id="UP000515237">
    <property type="component" value="Chromosome"/>
</dbReference>
<dbReference type="FunFam" id="2.60.40.10:FF:000791">
    <property type="entry name" value="Two-component system sensor histidine kinase/response regulator"/>
    <property type="match status" value="1"/>
</dbReference>
<keyword evidence="3" id="KW-0597">Phosphoprotein</keyword>
<dbReference type="InterPro" id="IPR005467">
    <property type="entry name" value="His_kinase_dom"/>
</dbReference>
<proteinExistence type="predicted"/>
<keyword evidence="7" id="KW-1185">Reference proteome</keyword>
<evidence type="ECO:0000259" key="5">
    <source>
        <dbReference type="PROSITE" id="PS50109"/>
    </source>
</evidence>
<organism evidence="6 7">
    <name type="scientific">Adhaeribacter swui</name>
    <dbReference type="NCBI Taxonomy" id="2086471"/>
    <lineage>
        <taxon>Bacteria</taxon>
        <taxon>Pseudomonadati</taxon>
        <taxon>Bacteroidota</taxon>
        <taxon>Cytophagia</taxon>
        <taxon>Cytophagales</taxon>
        <taxon>Hymenobacteraceae</taxon>
        <taxon>Adhaeribacter</taxon>
    </lineage>
</organism>
<keyword evidence="4" id="KW-0812">Transmembrane</keyword>
<dbReference type="SUPFAM" id="SSF63829">
    <property type="entry name" value="Calcium-dependent phosphotriesterase"/>
    <property type="match status" value="3"/>
</dbReference>
<dbReference type="InterPro" id="IPR004358">
    <property type="entry name" value="Sig_transdc_His_kin-like_C"/>
</dbReference>
<name>A0A7G7GBB7_9BACT</name>
<reference evidence="6 7" key="1">
    <citation type="journal article" date="2018" name="Int. J. Syst. Evol. Microbiol.">
        <title>Adhaeribacter swui sp. nov., isolated from wet mud.</title>
        <authorList>
            <person name="Kim D.U."/>
            <person name="Kim K.W."/>
            <person name="Kang M.S."/>
            <person name="Kim J.Y."/>
            <person name="Jang J.H."/>
            <person name="Kim M.K."/>
        </authorList>
    </citation>
    <scope>NUCLEOTIDE SEQUENCE [LARGE SCALE GENOMIC DNA]</scope>
    <source>
        <strain evidence="6 7">KCTC 52873</strain>
    </source>
</reference>
<dbReference type="InterPro" id="IPR003661">
    <property type="entry name" value="HisK_dim/P_dom"/>
</dbReference>
<dbReference type="GO" id="GO:0000155">
    <property type="term" value="F:phosphorelay sensor kinase activity"/>
    <property type="evidence" value="ECO:0007669"/>
    <property type="project" value="InterPro"/>
</dbReference>
<dbReference type="Gene3D" id="2.130.10.10">
    <property type="entry name" value="YVTN repeat-like/Quinoprotein amine dehydrogenase"/>
    <property type="match status" value="3"/>
</dbReference>
<gene>
    <name evidence="6" type="ORF">HUW51_17600</name>
</gene>
<evidence type="ECO:0000256" key="2">
    <source>
        <dbReference type="ARBA" id="ARBA00012438"/>
    </source>
</evidence>
<evidence type="ECO:0000256" key="4">
    <source>
        <dbReference type="SAM" id="Phobius"/>
    </source>
</evidence>
<dbReference type="SMART" id="SM00387">
    <property type="entry name" value="HATPase_c"/>
    <property type="match status" value="1"/>
</dbReference>
<dbReference type="SUPFAM" id="SSF47384">
    <property type="entry name" value="Homodimeric domain of signal transducing histidine kinase"/>
    <property type="match status" value="1"/>
</dbReference>
<dbReference type="InterPro" id="IPR011110">
    <property type="entry name" value="Reg_prop"/>
</dbReference>
<dbReference type="Gene3D" id="3.30.565.10">
    <property type="entry name" value="Histidine kinase-like ATPase, C-terminal domain"/>
    <property type="match status" value="1"/>
</dbReference>
<sequence>MKKLYGLLILLISFPGLSQIRELNFTRLSVENGLPENFITCSLQDKLGYMWFGTQNGLVRYDGYNLKVYNLETADKKDRTFRSVWYIFEDSKDNLWIGTLQQGVFRFNRSQDNFTHFPHLSSKKEIEMNGWTVVKAEDKEGYLWIANLTVEFQKHIDRFHPVTGDMVTYDSLATGKYHLPTNDFNELINDSKGRVWLGTQNGLYQYNAHKKKFDQFLASPDTANKQYIAYLYEAPSQPGLLWLIIRTKAGSRLVQYNPDTKSIKSFKSPVSGQGTEKMLTLFEDKAHRLWVGTNKGILKFNPSGGTFTSYKVNDKNLEADADSCFDIREGRNGALWVLSGKGLLYLASPGAALRRFAADENKPGGLPTNVLQNSFVDRNGSLWVAGRGHGIFRLNEKQSQFQFIQQTGTGAGYPGGYAYSIARLKSGKYLISTPKGLFESDKNLTQFESVNLAAGKLIQVRRAILIDKEGIAWIGSLNDGLFRYDPQTKKVTNYKNKKTDSTSLSNDAVISILEDSRGNLWVGTHKGGLCRLVRQSGKFTRYPYIVNSGNNAPEKGELDDIQVNSLFEDSQGILWVGTNGGGLNKLNLKTGKFTSYYNSDKGLQCITSIFEDRQGRLWAGTYLWGLFLFDRKTGHYRRFTEKEGLVYDNISTIREDKAGNLWLGGGRGYSIMNPRNFAIRQLTLQNGLPAGDMVYGGSATASNGDWLAGTSTGILRFNPDNLVYNTTRPEVILQTMSFTNQNKAGTRDSIIILTNQKRIELKYNQNRVTFQFVAFHYANPSFNQYKYRLSGYDTNWISGGTQRSATYTNLAPGTYTFSVKAASSDGLWNERDATITVIIHPPWWRTWWAYTFYIILFAAVLRMYILHRSRVLRRENQLLESKVNLRTSQLSQANEEISQALANLKTSQTQLIQSEKMASLGELTAGIAHEIQNPLNFVNNFSEVSIELLDELEEEAQNGNTTEVLAISTDLKENLQKINYHGKRADAIVKGMLQHSRAGSTEKQLTNINALADEYLRLSYHGLRAKDKEFNAALVKDFAPDLPKTEVLPQDLGRVLLNLFNNAFYAVAQKKQLLNGQYHPEVQVITKDLGDKIEIRIRDNGSGIPENIKQKVFQPFFTTKPTGQGTGLGLSLSYDIINKGHGGQLKLETEEGKGADFIIILPVKPGL</sequence>
<dbReference type="CDD" id="cd00146">
    <property type="entry name" value="PKD"/>
    <property type="match status" value="1"/>
</dbReference>
<dbReference type="InterPro" id="IPR013783">
    <property type="entry name" value="Ig-like_fold"/>
</dbReference>
<dbReference type="SUPFAM" id="SSF55874">
    <property type="entry name" value="ATPase domain of HSP90 chaperone/DNA topoisomerase II/histidine kinase"/>
    <property type="match status" value="1"/>
</dbReference>
<dbReference type="AlphaFoldDB" id="A0A7G7GBB7"/>
<keyword evidence="4" id="KW-1133">Transmembrane helix</keyword>
<dbReference type="Pfam" id="PF07494">
    <property type="entry name" value="Reg_prop"/>
    <property type="match status" value="5"/>
</dbReference>
<dbReference type="EMBL" id="CP055156">
    <property type="protein sequence ID" value="QNF34451.1"/>
    <property type="molecule type" value="Genomic_DNA"/>
</dbReference>
<dbReference type="Pfam" id="PF07495">
    <property type="entry name" value="Y_Y_Y"/>
    <property type="match status" value="1"/>
</dbReference>
<dbReference type="PANTHER" id="PTHR43547">
    <property type="entry name" value="TWO-COMPONENT HISTIDINE KINASE"/>
    <property type="match status" value="1"/>
</dbReference>
<evidence type="ECO:0000313" key="7">
    <source>
        <dbReference type="Proteomes" id="UP000515237"/>
    </source>
</evidence>
<dbReference type="PANTHER" id="PTHR43547:SF2">
    <property type="entry name" value="HYBRID SIGNAL TRANSDUCTION HISTIDINE KINASE C"/>
    <property type="match status" value="1"/>
</dbReference>
<dbReference type="PRINTS" id="PR00344">
    <property type="entry name" value="BCTRLSENSOR"/>
</dbReference>
<evidence type="ECO:0000313" key="6">
    <source>
        <dbReference type="EMBL" id="QNF34451.1"/>
    </source>
</evidence>
<dbReference type="PROSITE" id="PS50109">
    <property type="entry name" value="HIS_KIN"/>
    <property type="match status" value="1"/>
</dbReference>
<evidence type="ECO:0000256" key="3">
    <source>
        <dbReference type="ARBA" id="ARBA00022553"/>
    </source>
</evidence>
<dbReference type="RefSeq" id="WP_185270931.1">
    <property type="nucleotide sequence ID" value="NZ_CP055156.1"/>
</dbReference>
<dbReference type="EC" id="2.7.13.3" evidence="2"/>
<keyword evidence="4" id="KW-0472">Membrane</keyword>
<dbReference type="InterPro" id="IPR036097">
    <property type="entry name" value="HisK_dim/P_sf"/>
</dbReference>
<dbReference type="KEGG" id="aswu:HUW51_17600"/>
<protein>
    <recommendedName>
        <fullName evidence="2">histidine kinase</fullName>
        <ecNumber evidence="2">2.7.13.3</ecNumber>
    </recommendedName>
</protein>
<dbReference type="CDD" id="cd00082">
    <property type="entry name" value="HisKA"/>
    <property type="match status" value="1"/>
</dbReference>
<dbReference type="InterPro" id="IPR036890">
    <property type="entry name" value="HATPase_C_sf"/>
</dbReference>
<feature type="domain" description="Histidine kinase" evidence="5">
    <location>
        <begin position="926"/>
        <end position="1165"/>
    </location>
</feature>